<protein>
    <submittedName>
        <fullName evidence="2">Uncharacterized protein</fullName>
    </submittedName>
</protein>
<proteinExistence type="predicted"/>
<evidence type="ECO:0000256" key="1">
    <source>
        <dbReference type="SAM" id="MobiDB-lite"/>
    </source>
</evidence>
<gene>
    <name evidence="2" type="ORF">HFP15_29045</name>
</gene>
<dbReference type="RefSeq" id="WP_168519956.1">
    <property type="nucleotide sequence ID" value="NZ_JAAXLS010000029.1"/>
</dbReference>
<accession>A0ABX1JAW3</accession>
<dbReference type="Proteomes" id="UP000715441">
    <property type="component" value="Unassembled WGS sequence"/>
</dbReference>
<name>A0ABX1JAW3_9PSEU</name>
<evidence type="ECO:0000313" key="2">
    <source>
        <dbReference type="EMBL" id="NKQ56925.1"/>
    </source>
</evidence>
<feature type="compositionally biased region" description="Basic and acidic residues" evidence="1">
    <location>
        <begin position="85"/>
        <end position="98"/>
    </location>
</feature>
<evidence type="ECO:0000313" key="3">
    <source>
        <dbReference type="Proteomes" id="UP000715441"/>
    </source>
</evidence>
<organism evidence="2 3">
    <name type="scientific">Amycolatopsis acididurans</name>
    <dbReference type="NCBI Taxonomy" id="2724524"/>
    <lineage>
        <taxon>Bacteria</taxon>
        <taxon>Bacillati</taxon>
        <taxon>Actinomycetota</taxon>
        <taxon>Actinomycetes</taxon>
        <taxon>Pseudonocardiales</taxon>
        <taxon>Pseudonocardiaceae</taxon>
        <taxon>Amycolatopsis</taxon>
    </lineage>
</organism>
<dbReference type="EMBL" id="JAAXLS010000029">
    <property type="protein sequence ID" value="NKQ56925.1"/>
    <property type="molecule type" value="Genomic_DNA"/>
</dbReference>
<keyword evidence="3" id="KW-1185">Reference proteome</keyword>
<feature type="region of interest" description="Disordered" evidence="1">
    <location>
        <begin position="80"/>
        <end position="138"/>
    </location>
</feature>
<sequence length="138" mass="15642">MTDSRDDASGITNLVGGNPDDVRELRANLAIFARNADTPTHVRRLVSDVLAGRRNVREVFRTPEFEKLVGSRLANIETGLDQLGDEQRAEVWNQERPRTSAGTLDSLRAPYNPTTEPENSEHTDEWDDEDFSRNSYLR</sequence>
<comment type="caution">
    <text evidence="2">The sequence shown here is derived from an EMBL/GenBank/DDBJ whole genome shotgun (WGS) entry which is preliminary data.</text>
</comment>
<reference evidence="2 3" key="1">
    <citation type="submission" date="2020-04" db="EMBL/GenBank/DDBJ databases">
        <title>Novel species.</title>
        <authorList>
            <person name="Teo W.F.A."/>
            <person name="Lipun K."/>
            <person name="Srisuk N."/>
            <person name="Duangmal K."/>
        </authorList>
    </citation>
    <scope>NUCLEOTIDE SEQUENCE [LARGE SCALE GENOMIC DNA]</scope>
    <source>
        <strain evidence="2 3">K13G38</strain>
    </source>
</reference>